<protein>
    <recommendedName>
        <fullName evidence="3">Quercetin dioxygenase-like cupin family protein</fullName>
    </recommendedName>
</protein>
<dbReference type="Proteomes" id="UP000280726">
    <property type="component" value="Unassembled WGS sequence"/>
</dbReference>
<evidence type="ECO:0000313" key="2">
    <source>
        <dbReference type="Proteomes" id="UP000280726"/>
    </source>
</evidence>
<dbReference type="SUPFAM" id="SSF51182">
    <property type="entry name" value="RmlC-like cupins"/>
    <property type="match status" value="1"/>
</dbReference>
<keyword evidence="2" id="KW-1185">Reference proteome</keyword>
<reference evidence="1 2" key="1">
    <citation type="submission" date="2018-11" db="EMBL/GenBank/DDBJ databases">
        <title>Sequencing the genomes of 1000 actinobacteria strains.</title>
        <authorList>
            <person name="Klenk H.-P."/>
        </authorList>
    </citation>
    <scope>NUCLEOTIDE SEQUENCE [LARGE SCALE GENOMIC DNA]</scope>
    <source>
        <strain evidence="1 2">DSM 14418</strain>
    </source>
</reference>
<dbReference type="RefSeq" id="WP_123915270.1">
    <property type="nucleotide sequence ID" value="NZ_RKRA01000001.1"/>
</dbReference>
<evidence type="ECO:0000313" key="1">
    <source>
        <dbReference type="EMBL" id="RPF26538.1"/>
    </source>
</evidence>
<accession>A0A3N4ZL87</accession>
<name>A0A3N4ZL87_9MICO</name>
<sequence>MTDLSALAAEHLAAATASPRGRSALLVTNDGPLRQSVIALRGGEQIAEHNAPAAATLQVLLGTVRLTGGPQDLELTAGSLAPVPHARHGVDAVTDAVVLLTTVSA</sequence>
<proteinExistence type="predicted"/>
<comment type="caution">
    <text evidence="1">The sequence shown here is derived from an EMBL/GenBank/DDBJ whole genome shotgun (WGS) entry which is preliminary data.</text>
</comment>
<dbReference type="EMBL" id="RKRA01000001">
    <property type="protein sequence ID" value="RPF26538.1"/>
    <property type="molecule type" value="Genomic_DNA"/>
</dbReference>
<evidence type="ECO:0008006" key="3">
    <source>
        <dbReference type="Google" id="ProtNLM"/>
    </source>
</evidence>
<dbReference type="AlphaFoldDB" id="A0A3N4ZL87"/>
<dbReference type="Gene3D" id="2.60.120.10">
    <property type="entry name" value="Jelly Rolls"/>
    <property type="match status" value="1"/>
</dbReference>
<gene>
    <name evidence="1" type="ORF">EDD32_0983</name>
</gene>
<dbReference type="PANTHER" id="PTHR37694">
    <property type="entry name" value="SLR8022 PROTEIN"/>
    <property type="match status" value="1"/>
</dbReference>
<dbReference type="PANTHER" id="PTHR37694:SF1">
    <property type="entry name" value="SLR8022 PROTEIN"/>
    <property type="match status" value="1"/>
</dbReference>
<dbReference type="OrthoDB" id="5190473at2"/>
<dbReference type="InterPro" id="IPR014710">
    <property type="entry name" value="RmlC-like_jellyroll"/>
</dbReference>
<dbReference type="InterPro" id="IPR011051">
    <property type="entry name" value="RmlC_Cupin_sf"/>
</dbReference>
<organism evidence="1 2">
    <name type="scientific">Georgenia muralis</name>
    <dbReference type="NCBI Taxonomy" id="154117"/>
    <lineage>
        <taxon>Bacteria</taxon>
        <taxon>Bacillati</taxon>
        <taxon>Actinomycetota</taxon>
        <taxon>Actinomycetes</taxon>
        <taxon>Micrococcales</taxon>
        <taxon>Bogoriellaceae</taxon>
        <taxon>Georgenia</taxon>
    </lineage>
</organism>